<evidence type="ECO:0000256" key="5">
    <source>
        <dbReference type="ARBA" id="ARBA00023136"/>
    </source>
</evidence>
<feature type="transmembrane region" description="Helical" evidence="6">
    <location>
        <begin position="156"/>
        <end position="177"/>
    </location>
</feature>
<evidence type="ECO:0000256" key="2">
    <source>
        <dbReference type="ARBA" id="ARBA00022475"/>
    </source>
</evidence>
<organism evidence="7 8">
    <name type="scientific">Streptomyces gardneri</name>
    <dbReference type="NCBI Taxonomy" id="66892"/>
    <lineage>
        <taxon>Bacteria</taxon>
        <taxon>Bacillati</taxon>
        <taxon>Actinomycetota</taxon>
        <taxon>Actinomycetes</taxon>
        <taxon>Kitasatosporales</taxon>
        <taxon>Streptomycetaceae</taxon>
        <taxon>Streptomyces</taxon>
    </lineage>
</organism>
<feature type="transmembrane region" description="Helical" evidence="6">
    <location>
        <begin position="118"/>
        <end position="136"/>
    </location>
</feature>
<feature type="transmembrane region" description="Helical" evidence="6">
    <location>
        <begin position="88"/>
        <end position="106"/>
    </location>
</feature>
<dbReference type="Proteomes" id="UP000315226">
    <property type="component" value="Unassembled WGS sequence"/>
</dbReference>
<keyword evidence="4 6" id="KW-1133">Transmembrane helix</keyword>
<evidence type="ECO:0000256" key="6">
    <source>
        <dbReference type="SAM" id="Phobius"/>
    </source>
</evidence>
<evidence type="ECO:0000313" key="7">
    <source>
        <dbReference type="EMBL" id="GEB54780.1"/>
    </source>
</evidence>
<sequence length="211" mass="21880">MSTAAIDTPPPSAAVRHSPAENIVGILVGTLVASLGLFLINSAGAVTGGTAGLVLLLAQVLHWPFAVIFAVVNLPFAVLAWTRKGWSFVASSVISVSLFSTFSLLHPKFIEAAHVNPLYAVLVGNLAAGIGILIVFRHHSSLGGFNVVALLCQDRLGWRAGYVLLGLDATVVALSALTAPLHTVLLSAAGVAILNVVLVMNHRPGRYPAAL</sequence>
<dbReference type="AlphaFoldDB" id="A0A4Y3RG75"/>
<keyword evidence="5 6" id="KW-0472">Membrane</keyword>
<evidence type="ECO:0000256" key="3">
    <source>
        <dbReference type="ARBA" id="ARBA00022692"/>
    </source>
</evidence>
<keyword evidence="2" id="KW-1003">Cell membrane</keyword>
<dbReference type="Pfam" id="PF02588">
    <property type="entry name" value="YitT_membrane"/>
    <property type="match status" value="1"/>
</dbReference>
<name>A0A4Y3RG75_9ACTN</name>
<evidence type="ECO:0000256" key="4">
    <source>
        <dbReference type="ARBA" id="ARBA00022989"/>
    </source>
</evidence>
<dbReference type="InterPro" id="IPR003740">
    <property type="entry name" value="YitT"/>
</dbReference>
<dbReference type="PANTHER" id="PTHR33545:SF5">
    <property type="entry name" value="UPF0750 MEMBRANE PROTEIN YITT"/>
    <property type="match status" value="1"/>
</dbReference>
<dbReference type="InterPro" id="IPR051461">
    <property type="entry name" value="UPF0750_membrane"/>
</dbReference>
<dbReference type="EMBL" id="BJMN01000003">
    <property type="protein sequence ID" value="GEB54780.1"/>
    <property type="molecule type" value="Genomic_DNA"/>
</dbReference>
<protein>
    <submittedName>
        <fullName evidence="7">Membrane protein</fullName>
    </submittedName>
</protein>
<feature type="transmembrane region" description="Helical" evidence="6">
    <location>
        <begin position="23"/>
        <end position="40"/>
    </location>
</feature>
<accession>A0A4Y3RG75</accession>
<keyword evidence="8" id="KW-1185">Reference proteome</keyword>
<evidence type="ECO:0000256" key="1">
    <source>
        <dbReference type="ARBA" id="ARBA00004651"/>
    </source>
</evidence>
<comment type="caution">
    <text evidence="7">The sequence shown here is derived from an EMBL/GenBank/DDBJ whole genome shotgun (WGS) entry which is preliminary data.</text>
</comment>
<proteinExistence type="predicted"/>
<comment type="subcellular location">
    <subcellularLocation>
        <location evidence="1">Cell membrane</location>
        <topology evidence="1">Multi-pass membrane protein</topology>
    </subcellularLocation>
</comment>
<keyword evidence="3 6" id="KW-0812">Transmembrane</keyword>
<dbReference type="RefSeq" id="WP_141292636.1">
    <property type="nucleotide sequence ID" value="NZ_BJMN01000003.1"/>
</dbReference>
<dbReference type="OrthoDB" id="3296441at2"/>
<reference evidence="7 8" key="1">
    <citation type="submission" date="2019-06" db="EMBL/GenBank/DDBJ databases">
        <title>Whole genome shotgun sequence of Streptomyces gardneri NBRC 12865.</title>
        <authorList>
            <person name="Hosoyama A."/>
            <person name="Uohara A."/>
            <person name="Ohji S."/>
            <person name="Ichikawa N."/>
        </authorList>
    </citation>
    <scope>NUCLEOTIDE SEQUENCE [LARGE SCALE GENOMIC DNA]</scope>
    <source>
        <strain evidence="7 8">NBRC 12865</strain>
    </source>
</reference>
<dbReference type="GO" id="GO:0005886">
    <property type="term" value="C:plasma membrane"/>
    <property type="evidence" value="ECO:0007669"/>
    <property type="project" value="UniProtKB-SubCell"/>
</dbReference>
<gene>
    <name evidence="7" type="ORF">SGA01_03850</name>
</gene>
<evidence type="ECO:0000313" key="8">
    <source>
        <dbReference type="Proteomes" id="UP000315226"/>
    </source>
</evidence>
<feature type="transmembrane region" description="Helical" evidence="6">
    <location>
        <begin position="60"/>
        <end position="81"/>
    </location>
</feature>
<feature type="transmembrane region" description="Helical" evidence="6">
    <location>
        <begin position="183"/>
        <end position="201"/>
    </location>
</feature>
<dbReference type="PANTHER" id="PTHR33545">
    <property type="entry name" value="UPF0750 MEMBRANE PROTEIN YITT-RELATED"/>
    <property type="match status" value="1"/>
</dbReference>